<dbReference type="AlphaFoldDB" id="A0A1G8VFI7"/>
<protein>
    <submittedName>
        <fullName evidence="2">50S ribosome-binding GTPase</fullName>
    </submittedName>
</protein>
<dbReference type="Proteomes" id="UP000199382">
    <property type="component" value="Unassembled WGS sequence"/>
</dbReference>
<dbReference type="STRING" id="571298.SAMN04488026_102130"/>
<dbReference type="EMBL" id="FNEK01000021">
    <property type="protein sequence ID" value="SDJ64677.1"/>
    <property type="molecule type" value="Genomic_DNA"/>
</dbReference>
<feature type="region of interest" description="Disordered" evidence="1">
    <location>
        <begin position="269"/>
        <end position="293"/>
    </location>
</feature>
<dbReference type="OrthoDB" id="5477114at2"/>
<evidence type="ECO:0000313" key="2">
    <source>
        <dbReference type="EMBL" id="SDJ64677.1"/>
    </source>
</evidence>
<dbReference type="SUPFAM" id="SSF52540">
    <property type="entry name" value="P-loop containing nucleoside triphosphate hydrolases"/>
    <property type="match status" value="1"/>
</dbReference>
<sequence length="293" mass="32557">MTRQSQKPVIALMGEFSAGKSTLANLILEEERSPVRVTATQMPPIWYTYGDGDPIRVDVSGTPMPLSEQDLPDVTVEDTAYVLIRSQAEVLQLMDVIDMPGISDPNLSQESWQRTIEFADAVIWCSHATQAWRQSEAATWSSLPETLTANGLLLLTRFDKLLTEQDRQRVLARVRAETDGQFRGIFPISLLAAAQAGDDRDAWEESGAEQFLQTLLEMVFEITTGGETEESPIAELRKSREAGATVVVEPVDEPKLQFGAHPTVVPKRVKANRDSQRSATERLPGSVMQERFI</sequence>
<reference evidence="2 3" key="1">
    <citation type="submission" date="2016-10" db="EMBL/GenBank/DDBJ databases">
        <authorList>
            <person name="de Groot N.N."/>
        </authorList>
    </citation>
    <scope>NUCLEOTIDE SEQUENCE [LARGE SCALE GENOMIC DNA]</scope>
    <source>
        <strain evidence="2 3">DSM 25294</strain>
    </source>
</reference>
<accession>A0A1G8VFI7</accession>
<evidence type="ECO:0000313" key="3">
    <source>
        <dbReference type="Proteomes" id="UP000199382"/>
    </source>
</evidence>
<dbReference type="RefSeq" id="WP_093155795.1">
    <property type="nucleotide sequence ID" value="NZ_FNEK01000021.1"/>
</dbReference>
<name>A0A1G8VFI7_9RHOB</name>
<organism evidence="2 3">
    <name type="scientific">Aliiruegeria lutimaris</name>
    <dbReference type="NCBI Taxonomy" id="571298"/>
    <lineage>
        <taxon>Bacteria</taxon>
        <taxon>Pseudomonadati</taxon>
        <taxon>Pseudomonadota</taxon>
        <taxon>Alphaproteobacteria</taxon>
        <taxon>Rhodobacterales</taxon>
        <taxon>Roseobacteraceae</taxon>
        <taxon>Aliiruegeria</taxon>
    </lineage>
</organism>
<proteinExistence type="predicted"/>
<keyword evidence="3" id="KW-1185">Reference proteome</keyword>
<evidence type="ECO:0000256" key="1">
    <source>
        <dbReference type="SAM" id="MobiDB-lite"/>
    </source>
</evidence>
<gene>
    <name evidence="2" type="ORF">SAMN04488026_102130</name>
</gene>
<dbReference type="Gene3D" id="3.40.50.300">
    <property type="entry name" value="P-loop containing nucleotide triphosphate hydrolases"/>
    <property type="match status" value="1"/>
</dbReference>
<dbReference type="InterPro" id="IPR027417">
    <property type="entry name" value="P-loop_NTPase"/>
</dbReference>
<feature type="compositionally biased region" description="Basic and acidic residues" evidence="1">
    <location>
        <begin position="271"/>
        <end position="280"/>
    </location>
</feature>